<feature type="transmembrane region" description="Helical" evidence="1">
    <location>
        <begin position="6"/>
        <end position="26"/>
    </location>
</feature>
<evidence type="ECO:0000313" key="2">
    <source>
        <dbReference type="EMBL" id="KYO67261.1"/>
    </source>
</evidence>
<dbReference type="EMBL" id="LOHZ01000022">
    <property type="protein sequence ID" value="KYO67261.1"/>
    <property type="molecule type" value="Genomic_DNA"/>
</dbReference>
<keyword evidence="1" id="KW-0472">Membrane</keyword>
<evidence type="ECO:0000256" key="1">
    <source>
        <dbReference type="SAM" id="Phobius"/>
    </source>
</evidence>
<dbReference type="RefSeq" id="WP_068747721.1">
    <property type="nucleotide sequence ID" value="NZ_LOHZ01000022.1"/>
</dbReference>
<evidence type="ECO:0008006" key="4">
    <source>
        <dbReference type="Google" id="ProtNLM"/>
    </source>
</evidence>
<feature type="transmembrane region" description="Helical" evidence="1">
    <location>
        <begin position="206"/>
        <end position="230"/>
    </location>
</feature>
<dbReference type="Pfam" id="PF04298">
    <property type="entry name" value="Zn_peptidase_2"/>
    <property type="match status" value="1"/>
</dbReference>
<sequence>MFYPYFLGYDPTWIILLPALILAFYAQAKVSATFERYLRIPARIGLTGADVAREILRRNGIYDVSVEMTRGRLSDYYDPRNKVLRLSPEVYGGRSLAALGVAAHECGHAIQHSEGYAPLALRNSIVPLANIGSQMAFPLFFIGLLMNVNSLLTIGILLFSLAVLFQLFTLPVEYNASGRAVAVLEGQGFIAPDETYAVKKVLNAAALTYVAATLMAVMQLLRLLAIAGFFNRDDR</sequence>
<dbReference type="PANTHER" id="PTHR36434:SF1">
    <property type="entry name" value="MEMBRANE PROTEASE YUGP-RELATED"/>
    <property type="match status" value="1"/>
</dbReference>
<name>A0A161PVW8_9FIRM</name>
<dbReference type="PATRIC" id="fig|520767.4.peg.561"/>
<dbReference type="Proteomes" id="UP000075737">
    <property type="component" value="Unassembled WGS sequence"/>
</dbReference>
<dbReference type="PANTHER" id="PTHR36434">
    <property type="entry name" value="MEMBRANE PROTEASE YUGP-RELATED"/>
    <property type="match status" value="1"/>
</dbReference>
<protein>
    <recommendedName>
        <fullName evidence="4">Neutral zinc metallopeptidase</fullName>
    </recommendedName>
</protein>
<keyword evidence="1" id="KW-1133">Transmembrane helix</keyword>
<dbReference type="InterPro" id="IPR007395">
    <property type="entry name" value="Zn_peptidase_2"/>
</dbReference>
<evidence type="ECO:0000313" key="3">
    <source>
        <dbReference type="Proteomes" id="UP000075737"/>
    </source>
</evidence>
<dbReference type="OrthoDB" id="9784298at2"/>
<keyword evidence="1" id="KW-0812">Transmembrane</keyword>
<accession>A0A161PVW8</accession>
<comment type="caution">
    <text evidence="2">The sequence shown here is derived from an EMBL/GenBank/DDBJ whole genome shotgun (WGS) entry which is preliminary data.</text>
</comment>
<gene>
    <name evidence="2" type="ORF">ATZ99_05470</name>
</gene>
<dbReference type="AlphaFoldDB" id="A0A161PVW8"/>
<keyword evidence="3" id="KW-1185">Reference proteome</keyword>
<organism evidence="2 3">
    <name type="scientific">Thermovenabulum gondwanense</name>
    <dbReference type="NCBI Taxonomy" id="520767"/>
    <lineage>
        <taxon>Bacteria</taxon>
        <taxon>Bacillati</taxon>
        <taxon>Bacillota</taxon>
        <taxon>Clostridia</taxon>
        <taxon>Thermosediminibacterales</taxon>
        <taxon>Thermosediminibacteraceae</taxon>
        <taxon>Thermovenabulum</taxon>
    </lineage>
</organism>
<proteinExistence type="predicted"/>
<reference evidence="2 3" key="1">
    <citation type="submission" date="2015-12" db="EMBL/GenBank/DDBJ databases">
        <title>Draft genome of Thermovenabulum gondwanense isolated from a red thermophilic microbial mat colonisisng an outflow channel of a bore well.</title>
        <authorList>
            <person name="Patel B.K."/>
        </authorList>
    </citation>
    <scope>NUCLEOTIDE SEQUENCE [LARGE SCALE GENOMIC DNA]</scope>
    <source>
        <strain evidence="2 3">R270</strain>
    </source>
</reference>
<dbReference type="STRING" id="520767.ATZ99_05470"/>
<feature type="transmembrane region" description="Helical" evidence="1">
    <location>
        <begin position="139"/>
        <end position="165"/>
    </location>
</feature>